<name>A0A0K2U0S5_LEPSM</name>
<accession>A0A0K2U0S5</accession>
<reference evidence="1" key="1">
    <citation type="submission" date="2014-05" db="EMBL/GenBank/DDBJ databases">
        <authorList>
            <person name="Chronopoulou M."/>
        </authorList>
    </citation>
    <scope>NUCLEOTIDE SEQUENCE</scope>
    <source>
        <tissue evidence="1">Whole organism</tissue>
    </source>
</reference>
<organism evidence="1">
    <name type="scientific">Lepeophtheirus salmonis</name>
    <name type="common">Salmon louse</name>
    <name type="synonym">Caligus salmonis</name>
    <dbReference type="NCBI Taxonomy" id="72036"/>
    <lineage>
        <taxon>Eukaryota</taxon>
        <taxon>Metazoa</taxon>
        <taxon>Ecdysozoa</taxon>
        <taxon>Arthropoda</taxon>
        <taxon>Crustacea</taxon>
        <taxon>Multicrustacea</taxon>
        <taxon>Hexanauplia</taxon>
        <taxon>Copepoda</taxon>
        <taxon>Siphonostomatoida</taxon>
        <taxon>Caligidae</taxon>
        <taxon>Lepeophtheirus</taxon>
    </lineage>
</organism>
<proteinExistence type="predicted"/>
<evidence type="ECO:0000313" key="1">
    <source>
        <dbReference type="EMBL" id="CDW31256.1"/>
    </source>
</evidence>
<sequence>MDKTLVAELNDGIRQEIIY</sequence>
<dbReference type="EMBL" id="HACA01013895">
    <property type="protein sequence ID" value="CDW31256.1"/>
    <property type="molecule type" value="Transcribed_RNA"/>
</dbReference>
<dbReference type="AlphaFoldDB" id="A0A0K2U0S5"/>
<protein>
    <submittedName>
        <fullName evidence="1">Uncharacterized protein</fullName>
    </submittedName>
</protein>